<name>A0A0W0YIE7_9GAMM</name>
<gene>
    <name evidence="1" type="ORF">Lsan_2990</name>
</gene>
<evidence type="ECO:0000313" key="1">
    <source>
        <dbReference type="EMBL" id="KTD56302.1"/>
    </source>
</evidence>
<proteinExistence type="predicted"/>
<dbReference type="PATRIC" id="fig|45074.5.peg.3219"/>
<evidence type="ECO:0000313" key="2">
    <source>
        <dbReference type="Proteomes" id="UP000054703"/>
    </source>
</evidence>
<keyword evidence="2" id="KW-1185">Reference proteome</keyword>
<reference evidence="1 2" key="1">
    <citation type="submission" date="2015-11" db="EMBL/GenBank/DDBJ databases">
        <title>Genomic analysis of 38 Legionella species identifies large and diverse effector repertoires.</title>
        <authorList>
            <person name="Burstein D."/>
            <person name="Amaro F."/>
            <person name="Zusman T."/>
            <person name="Lifshitz Z."/>
            <person name="Cohen O."/>
            <person name="Gilbert J.A."/>
            <person name="Pupko T."/>
            <person name="Shuman H.A."/>
            <person name="Segal G."/>
        </authorList>
    </citation>
    <scope>NUCLEOTIDE SEQUENCE [LARGE SCALE GENOMIC DNA]</scope>
    <source>
        <strain evidence="1 2">SC-63-C7</strain>
    </source>
</reference>
<dbReference type="AlphaFoldDB" id="A0A0W0YIE7"/>
<comment type="caution">
    <text evidence="1">The sequence shown here is derived from an EMBL/GenBank/DDBJ whole genome shotgun (WGS) entry which is preliminary data.</text>
</comment>
<dbReference type="OrthoDB" id="9774685at2"/>
<protein>
    <submittedName>
        <fullName evidence="1">ISxcC1 transposase</fullName>
    </submittedName>
</protein>
<organism evidence="1 2">
    <name type="scientific">Legionella santicrucis</name>
    <dbReference type="NCBI Taxonomy" id="45074"/>
    <lineage>
        <taxon>Bacteria</taxon>
        <taxon>Pseudomonadati</taxon>
        <taxon>Pseudomonadota</taxon>
        <taxon>Gammaproteobacteria</taxon>
        <taxon>Legionellales</taxon>
        <taxon>Legionellaceae</taxon>
        <taxon>Legionella</taxon>
    </lineage>
</organism>
<dbReference type="EMBL" id="LNYU01000083">
    <property type="protein sequence ID" value="KTD56302.1"/>
    <property type="molecule type" value="Genomic_DNA"/>
</dbReference>
<sequence length="60" mass="7027">MFIVSKLNLQIKPKKRLVREKSESLSVPDTINQYCHMDFMHEQLANDRSFQLVNGGDDFN</sequence>
<accession>A0A0W0YIE7</accession>
<dbReference type="STRING" id="45074.Lsan_2990"/>
<dbReference type="Proteomes" id="UP000054703">
    <property type="component" value="Unassembled WGS sequence"/>
</dbReference>